<proteinExistence type="predicted"/>
<accession>A0ACB7VWI3</accession>
<dbReference type="Proteomes" id="UP000827976">
    <property type="component" value="Chromosome 6"/>
</dbReference>
<protein>
    <submittedName>
        <fullName evidence="1">Germin protein</fullName>
    </submittedName>
</protein>
<gene>
    <name evidence="1" type="ORF">IHE45_06G041800</name>
</gene>
<reference evidence="2" key="1">
    <citation type="journal article" date="2022" name="Nat. Commun.">
        <title>Chromosome evolution and the genetic basis of agronomically important traits in greater yam.</title>
        <authorList>
            <person name="Bredeson J.V."/>
            <person name="Lyons J.B."/>
            <person name="Oniyinde I.O."/>
            <person name="Okereke N.R."/>
            <person name="Kolade O."/>
            <person name="Nnabue I."/>
            <person name="Nwadili C.O."/>
            <person name="Hribova E."/>
            <person name="Parker M."/>
            <person name="Nwogha J."/>
            <person name="Shu S."/>
            <person name="Carlson J."/>
            <person name="Kariba R."/>
            <person name="Muthemba S."/>
            <person name="Knop K."/>
            <person name="Barton G.J."/>
            <person name="Sherwood A.V."/>
            <person name="Lopez-Montes A."/>
            <person name="Asiedu R."/>
            <person name="Jamnadass R."/>
            <person name="Muchugi A."/>
            <person name="Goodstein D."/>
            <person name="Egesi C.N."/>
            <person name="Featherston J."/>
            <person name="Asfaw A."/>
            <person name="Simpson G.G."/>
            <person name="Dolezel J."/>
            <person name="Hendre P.S."/>
            <person name="Van Deynze A."/>
            <person name="Kumar P.L."/>
            <person name="Obidiegwu J.E."/>
            <person name="Bhattacharjee R."/>
            <person name="Rokhsar D.S."/>
        </authorList>
    </citation>
    <scope>NUCLEOTIDE SEQUENCE [LARGE SCALE GENOMIC DNA]</scope>
    <source>
        <strain evidence="2">cv. TDa95/00328</strain>
    </source>
</reference>
<evidence type="ECO:0000313" key="2">
    <source>
        <dbReference type="Proteomes" id="UP000827976"/>
    </source>
</evidence>
<dbReference type="EMBL" id="CM037016">
    <property type="protein sequence ID" value="KAH7679175.1"/>
    <property type="molecule type" value="Genomic_DNA"/>
</dbReference>
<keyword evidence="2" id="KW-1185">Reference proteome</keyword>
<comment type="caution">
    <text evidence="1">The sequence shown here is derived from an EMBL/GenBank/DDBJ whole genome shotgun (WGS) entry which is preliminary data.</text>
</comment>
<organism evidence="1 2">
    <name type="scientific">Dioscorea alata</name>
    <name type="common">Purple yam</name>
    <dbReference type="NCBI Taxonomy" id="55571"/>
    <lineage>
        <taxon>Eukaryota</taxon>
        <taxon>Viridiplantae</taxon>
        <taxon>Streptophyta</taxon>
        <taxon>Embryophyta</taxon>
        <taxon>Tracheophyta</taxon>
        <taxon>Spermatophyta</taxon>
        <taxon>Magnoliopsida</taxon>
        <taxon>Liliopsida</taxon>
        <taxon>Dioscoreales</taxon>
        <taxon>Dioscoreaceae</taxon>
        <taxon>Dioscorea</taxon>
    </lineage>
</organism>
<evidence type="ECO:0000313" key="1">
    <source>
        <dbReference type="EMBL" id="KAH7679175.1"/>
    </source>
</evidence>
<name>A0ACB7VWI3_DIOAL</name>
<sequence length="227" mass="24382">MATTNQTLIFLAFFTITSSLCFAFDPSPLQDFCVADLNSQVLMNGFVCKNPATVTAEDFFLSGFDKPGNTMNLLGSNVTPATIGQMPGLNTLGISFVRIDYAPGGINPPHTHPRASEILVVLEGTLYVGFVTSNLVTSNPNNTFYSKVLHPGDVFVFPQGLIHFQFNYGHSNAVAFAALNSQNPGVAIIANNAFGPKPPISDIVLAKAFQLSKEAVDILQARPWPTN</sequence>